<dbReference type="GO" id="GO:0005576">
    <property type="term" value="C:extracellular region"/>
    <property type="evidence" value="ECO:0007669"/>
    <property type="project" value="UniProtKB-SubCell"/>
</dbReference>
<keyword evidence="3" id="KW-0268">Exocytosis</keyword>
<keyword evidence="7" id="KW-0528">Neurotoxin</keyword>
<organism evidence="13 14">
    <name type="scientific">Nephila pilipes</name>
    <name type="common">Giant wood spider</name>
    <name type="synonym">Nephila maculata</name>
    <dbReference type="NCBI Taxonomy" id="299642"/>
    <lineage>
        <taxon>Eukaryota</taxon>
        <taxon>Metazoa</taxon>
        <taxon>Ecdysozoa</taxon>
        <taxon>Arthropoda</taxon>
        <taxon>Chelicerata</taxon>
        <taxon>Arachnida</taxon>
        <taxon>Araneae</taxon>
        <taxon>Araneomorphae</taxon>
        <taxon>Entelegynae</taxon>
        <taxon>Araneoidea</taxon>
        <taxon>Nephilidae</taxon>
        <taxon>Nephila</taxon>
    </lineage>
</organism>
<evidence type="ECO:0000256" key="6">
    <source>
        <dbReference type="ARBA" id="ARBA00022656"/>
    </source>
</evidence>
<dbReference type="InterPro" id="IPR002110">
    <property type="entry name" value="Ankyrin_rpt"/>
</dbReference>
<reference evidence="13" key="1">
    <citation type="submission" date="2020-08" db="EMBL/GenBank/DDBJ databases">
        <title>Multicomponent nature underlies the extraordinary mechanical properties of spider dragline silk.</title>
        <authorList>
            <person name="Kono N."/>
            <person name="Nakamura H."/>
            <person name="Mori M."/>
            <person name="Yoshida Y."/>
            <person name="Ohtoshi R."/>
            <person name="Malay A.D."/>
            <person name="Moran D.A.P."/>
            <person name="Tomita M."/>
            <person name="Numata K."/>
            <person name="Arakawa K."/>
        </authorList>
    </citation>
    <scope>NUCLEOTIDE SEQUENCE</scope>
</reference>
<dbReference type="GO" id="GO:0006887">
    <property type="term" value="P:exocytosis"/>
    <property type="evidence" value="ECO:0007669"/>
    <property type="project" value="UniProtKB-KW"/>
</dbReference>
<dbReference type="SUPFAM" id="SSF48403">
    <property type="entry name" value="Ankyrin repeat"/>
    <property type="match status" value="1"/>
</dbReference>
<dbReference type="SMART" id="SM00248">
    <property type="entry name" value="ANK"/>
    <property type="match status" value="3"/>
</dbReference>
<name>A0A8X6TMS7_NEPPI</name>
<gene>
    <name evidence="13" type="primary">ANKRD39</name>
    <name evidence="13" type="ORF">NPIL_589071</name>
</gene>
<dbReference type="PROSITE" id="PS50088">
    <property type="entry name" value="ANK_REPEAT"/>
    <property type="match status" value="2"/>
</dbReference>
<evidence type="ECO:0000256" key="8">
    <source>
        <dbReference type="ARBA" id="ARBA00022737"/>
    </source>
</evidence>
<dbReference type="Gene3D" id="1.25.40.20">
    <property type="entry name" value="Ankyrin repeat-containing domain"/>
    <property type="match status" value="1"/>
</dbReference>
<keyword evidence="11" id="KW-1053">Target membrane</keyword>
<dbReference type="Pfam" id="PF12796">
    <property type="entry name" value="Ank_2"/>
    <property type="match status" value="1"/>
</dbReference>
<dbReference type="Proteomes" id="UP000887013">
    <property type="component" value="Unassembled WGS sequence"/>
</dbReference>
<evidence type="ECO:0000313" key="13">
    <source>
        <dbReference type="EMBL" id="GFT36276.1"/>
    </source>
</evidence>
<dbReference type="OrthoDB" id="539213at2759"/>
<dbReference type="EMBL" id="BMAW01013896">
    <property type="protein sequence ID" value="GFT36276.1"/>
    <property type="molecule type" value="Genomic_DNA"/>
</dbReference>
<evidence type="ECO:0000256" key="5">
    <source>
        <dbReference type="ARBA" id="ARBA00022537"/>
    </source>
</evidence>
<evidence type="ECO:0000256" key="1">
    <source>
        <dbReference type="ARBA" id="ARBA00004175"/>
    </source>
</evidence>
<evidence type="ECO:0000256" key="11">
    <source>
        <dbReference type="ARBA" id="ARBA00023298"/>
    </source>
</evidence>
<keyword evidence="8" id="KW-0677">Repeat</keyword>
<evidence type="ECO:0000256" key="12">
    <source>
        <dbReference type="PROSITE-ProRule" id="PRU00023"/>
    </source>
</evidence>
<comment type="subcellular location">
    <subcellularLocation>
        <location evidence="2">Secreted</location>
    </subcellularLocation>
    <subcellularLocation>
        <location evidence="1">Target cell membrane</location>
    </subcellularLocation>
</comment>
<sequence length="179" mass="19382">MSGHECHGHHGSLRYGVEQSLDEVAFEKGIWGTALDGNIEKLKSILSRGDDPSIPDSSGYTALHYASRNGKVEACRILLQNGANPNAQTHGGATPLHRAAFLGHLNIVSLLLRYKANPCICDSDGKTALHKAVEGQHYEVSHSLVDAKPELKHMADKKGSLPVNYVKENHTSLLSLLKS</sequence>
<evidence type="ECO:0000256" key="3">
    <source>
        <dbReference type="ARBA" id="ARBA00022483"/>
    </source>
</evidence>
<keyword evidence="11" id="KW-0472">Membrane</keyword>
<dbReference type="GO" id="GO:0044231">
    <property type="term" value="C:host cell presynaptic membrane"/>
    <property type="evidence" value="ECO:0007669"/>
    <property type="project" value="UniProtKB-KW"/>
</dbReference>
<evidence type="ECO:0000256" key="2">
    <source>
        <dbReference type="ARBA" id="ARBA00004613"/>
    </source>
</evidence>
<dbReference type="PROSITE" id="PS50297">
    <property type="entry name" value="ANK_REP_REGION"/>
    <property type="match status" value="2"/>
</dbReference>
<keyword evidence="4" id="KW-0964">Secreted</keyword>
<evidence type="ECO:0000256" key="7">
    <source>
        <dbReference type="ARBA" id="ARBA00022699"/>
    </source>
</evidence>
<keyword evidence="14" id="KW-1185">Reference proteome</keyword>
<comment type="caution">
    <text evidence="13">The sequence shown here is derived from an EMBL/GenBank/DDBJ whole genome shotgun (WGS) entry which is preliminary data.</text>
</comment>
<dbReference type="PANTHER" id="PTHR24171:SF9">
    <property type="entry name" value="ANKYRIN REPEAT DOMAIN-CONTAINING PROTEIN 39"/>
    <property type="match status" value="1"/>
</dbReference>
<evidence type="ECO:0000256" key="9">
    <source>
        <dbReference type="ARBA" id="ARBA00023028"/>
    </source>
</evidence>
<proteinExistence type="predicted"/>
<dbReference type="InterPro" id="IPR036770">
    <property type="entry name" value="Ankyrin_rpt-contain_sf"/>
</dbReference>
<accession>A0A8X6TMS7</accession>
<evidence type="ECO:0000256" key="10">
    <source>
        <dbReference type="ARBA" id="ARBA00023043"/>
    </source>
</evidence>
<keyword evidence="9" id="KW-0638">Presynaptic neurotoxin</keyword>
<dbReference type="GO" id="GO:0044218">
    <property type="term" value="C:other organism cell membrane"/>
    <property type="evidence" value="ECO:0007669"/>
    <property type="project" value="UniProtKB-KW"/>
</dbReference>
<dbReference type="AlphaFoldDB" id="A0A8X6TMS7"/>
<keyword evidence="5" id="KW-1052">Target cell membrane</keyword>
<dbReference type="PANTHER" id="PTHR24171">
    <property type="entry name" value="ANKYRIN REPEAT DOMAIN-CONTAINING PROTEIN 39-RELATED"/>
    <property type="match status" value="1"/>
</dbReference>
<feature type="repeat" description="ANK" evidence="12">
    <location>
        <begin position="58"/>
        <end position="90"/>
    </location>
</feature>
<protein>
    <submittedName>
        <fullName evidence="13">Ankyrin repeat domain-containing protein 39</fullName>
    </submittedName>
</protein>
<keyword evidence="10 12" id="KW-0040">ANK repeat</keyword>
<evidence type="ECO:0000256" key="4">
    <source>
        <dbReference type="ARBA" id="ARBA00022525"/>
    </source>
</evidence>
<keyword evidence="6" id="KW-0800">Toxin</keyword>
<dbReference type="GO" id="GO:0090729">
    <property type="term" value="F:toxin activity"/>
    <property type="evidence" value="ECO:0007669"/>
    <property type="project" value="UniProtKB-KW"/>
</dbReference>
<evidence type="ECO:0000313" key="14">
    <source>
        <dbReference type="Proteomes" id="UP000887013"/>
    </source>
</evidence>
<feature type="repeat" description="ANK" evidence="12">
    <location>
        <begin position="91"/>
        <end position="123"/>
    </location>
</feature>